<evidence type="ECO:0000313" key="17">
    <source>
        <dbReference type="EMBL" id="SMA50363.1"/>
    </source>
</evidence>
<dbReference type="Proteomes" id="UP000196573">
    <property type="component" value="Unassembled WGS sequence"/>
</dbReference>
<keyword evidence="11 15" id="KW-0067">ATP-binding</keyword>
<dbReference type="RefSeq" id="WP_087112806.1">
    <property type="nucleotide sequence ID" value="NZ_CBCSCN010000005.1"/>
</dbReference>
<evidence type="ECO:0000256" key="15">
    <source>
        <dbReference type="PIRNR" id="PIRNR004491"/>
    </source>
</evidence>
<evidence type="ECO:0000256" key="13">
    <source>
        <dbReference type="ARBA" id="ARBA00047880"/>
    </source>
</evidence>
<name>A0A1X7AQD9_9GAMM</name>
<proteinExistence type="inferred from homology"/>
<evidence type="ECO:0000256" key="1">
    <source>
        <dbReference type="ARBA" id="ARBA00002121"/>
    </source>
</evidence>
<dbReference type="NCBIfam" id="NF004159">
    <property type="entry name" value="PRK05627.1-2"/>
    <property type="match status" value="1"/>
</dbReference>
<organism evidence="17 18">
    <name type="scientific">Parendozoicomonas haliclonae</name>
    <dbReference type="NCBI Taxonomy" id="1960125"/>
    <lineage>
        <taxon>Bacteria</taxon>
        <taxon>Pseudomonadati</taxon>
        <taxon>Pseudomonadota</taxon>
        <taxon>Gammaproteobacteria</taxon>
        <taxon>Oceanospirillales</taxon>
        <taxon>Endozoicomonadaceae</taxon>
        <taxon>Parendozoicomonas</taxon>
    </lineage>
</organism>
<comment type="pathway">
    <text evidence="3 15">Cofactor biosynthesis; FMN biosynthesis; FMN from riboflavin (ATP route): step 1/1.</text>
</comment>
<dbReference type="GO" id="GO:0003919">
    <property type="term" value="F:FMN adenylyltransferase activity"/>
    <property type="evidence" value="ECO:0007669"/>
    <property type="project" value="UniProtKB-UniRule"/>
</dbReference>
<dbReference type="InterPro" id="IPR015864">
    <property type="entry name" value="FAD_synthase"/>
</dbReference>
<dbReference type="InterPro" id="IPR002606">
    <property type="entry name" value="Riboflavin_kinase_bac"/>
</dbReference>
<keyword evidence="12" id="KW-0511">Multifunctional enzyme</keyword>
<dbReference type="SMART" id="SM00904">
    <property type="entry name" value="Flavokinase"/>
    <property type="match status" value="1"/>
</dbReference>
<evidence type="ECO:0000256" key="4">
    <source>
        <dbReference type="ARBA" id="ARBA00022630"/>
    </source>
</evidence>
<dbReference type="PANTHER" id="PTHR22749">
    <property type="entry name" value="RIBOFLAVIN KINASE/FMN ADENYLYLTRANSFERASE"/>
    <property type="match status" value="1"/>
</dbReference>
<keyword evidence="7 15" id="KW-0548">Nucleotidyltransferase</keyword>
<comment type="similarity">
    <text evidence="15">Belongs to the ribF family.</text>
</comment>
<comment type="catalytic activity">
    <reaction evidence="14 15">
        <text>FMN + ATP + H(+) = FAD + diphosphate</text>
        <dbReference type="Rhea" id="RHEA:17237"/>
        <dbReference type="ChEBI" id="CHEBI:15378"/>
        <dbReference type="ChEBI" id="CHEBI:30616"/>
        <dbReference type="ChEBI" id="CHEBI:33019"/>
        <dbReference type="ChEBI" id="CHEBI:57692"/>
        <dbReference type="ChEBI" id="CHEBI:58210"/>
        <dbReference type="EC" id="2.7.7.2"/>
    </reaction>
</comment>
<dbReference type="GO" id="GO:0008531">
    <property type="term" value="F:riboflavin kinase activity"/>
    <property type="evidence" value="ECO:0007669"/>
    <property type="project" value="UniProtKB-UniRule"/>
</dbReference>
<dbReference type="NCBIfam" id="NF004163">
    <property type="entry name" value="PRK05627.1-6"/>
    <property type="match status" value="1"/>
</dbReference>
<evidence type="ECO:0000256" key="3">
    <source>
        <dbReference type="ARBA" id="ARBA00005201"/>
    </source>
</evidence>
<evidence type="ECO:0000313" key="18">
    <source>
        <dbReference type="Proteomes" id="UP000196573"/>
    </source>
</evidence>
<keyword evidence="4 15" id="KW-0285">Flavoprotein</keyword>
<protein>
    <recommendedName>
        <fullName evidence="15">Riboflavin biosynthesis protein</fullName>
    </recommendedName>
    <domain>
        <recommendedName>
            <fullName evidence="15">Riboflavin kinase</fullName>
            <ecNumber evidence="15">2.7.1.26</ecNumber>
        </recommendedName>
        <alternativeName>
            <fullName evidence="15">Flavokinase</fullName>
        </alternativeName>
    </domain>
    <domain>
        <recommendedName>
            <fullName evidence="15">FMN adenylyltransferase</fullName>
            <ecNumber evidence="15">2.7.7.2</ecNumber>
        </recommendedName>
        <alternativeName>
            <fullName evidence="15">FAD pyrophosphorylase</fullName>
        </alternativeName>
        <alternativeName>
            <fullName evidence="15">FAD synthase</fullName>
        </alternativeName>
    </domain>
</protein>
<reference evidence="17 18" key="1">
    <citation type="submission" date="2017-03" db="EMBL/GenBank/DDBJ databases">
        <authorList>
            <person name="Afonso C.L."/>
            <person name="Miller P.J."/>
            <person name="Scott M.A."/>
            <person name="Spackman E."/>
            <person name="Goraichik I."/>
            <person name="Dimitrov K.M."/>
            <person name="Suarez D.L."/>
            <person name="Swayne D.E."/>
        </authorList>
    </citation>
    <scope>NUCLEOTIDE SEQUENCE [LARGE SCALE GENOMIC DNA]</scope>
    <source>
        <strain evidence="17">SB41UT1</strain>
    </source>
</reference>
<evidence type="ECO:0000256" key="12">
    <source>
        <dbReference type="ARBA" id="ARBA00023268"/>
    </source>
</evidence>
<keyword evidence="6 15" id="KW-0808">Transferase</keyword>
<keyword evidence="18" id="KW-1185">Reference proteome</keyword>
<evidence type="ECO:0000256" key="2">
    <source>
        <dbReference type="ARBA" id="ARBA00004726"/>
    </source>
</evidence>
<keyword evidence="5 15" id="KW-0288">FMN</keyword>
<dbReference type="UniPathway" id="UPA00277">
    <property type="reaction ID" value="UER00407"/>
</dbReference>
<dbReference type="SUPFAM" id="SSF52374">
    <property type="entry name" value="Nucleotidylyl transferase"/>
    <property type="match status" value="1"/>
</dbReference>
<dbReference type="EC" id="2.7.1.26" evidence="15"/>
<evidence type="ECO:0000256" key="11">
    <source>
        <dbReference type="ARBA" id="ARBA00022840"/>
    </source>
</evidence>
<dbReference type="InterPro" id="IPR023465">
    <property type="entry name" value="Riboflavin_kinase_dom_sf"/>
</dbReference>
<feature type="domain" description="Riboflavin kinase" evidence="16">
    <location>
        <begin position="191"/>
        <end position="314"/>
    </location>
</feature>
<sequence length="315" mass="35321">MQLIRGHNAIRDEHKGCVATIGNFDGVHLGHQDILAQVRTRAREEGAADCVIVFEPLPREYFSRERAKAGEASSPPARIQTFRDKLESFEQAGVDQVLCLQFNDALRSLTADEFIRQILVDGLAIRHLVVGDDFRFGCDRKGDFACLQRAGQQYGFTVDHTRTVIVEDERVSSTRIRNLLTDGNFTEAAKLLGHPFTISGRVNHGQKLGRQLGVPTANLRIGRRHCPVNGVYAVRIHGLDRVYNGVANVGKRPTVNGTQERLEVHLLDFDGDLYGCRIRVEFVEKIRGEQKFDKLDDLKLAISNDIIQARKILGQ</sequence>
<evidence type="ECO:0000256" key="10">
    <source>
        <dbReference type="ARBA" id="ARBA00022827"/>
    </source>
</evidence>
<dbReference type="InterPro" id="IPR014729">
    <property type="entry name" value="Rossmann-like_a/b/a_fold"/>
</dbReference>
<dbReference type="EC" id="2.7.7.2" evidence="15"/>
<keyword evidence="8 15" id="KW-0547">Nucleotide-binding</keyword>
<evidence type="ECO:0000259" key="16">
    <source>
        <dbReference type="SMART" id="SM00904"/>
    </source>
</evidence>
<dbReference type="InterPro" id="IPR015865">
    <property type="entry name" value="Riboflavin_kinase_bac/euk"/>
</dbReference>
<dbReference type="Pfam" id="PF06574">
    <property type="entry name" value="FAD_syn"/>
    <property type="match status" value="1"/>
</dbReference>
<dbReference type="PIRSF" id="PIRSF004491">
    <property type="entry name" value="FAD_Synth"/>
    <property type="match status" value="1"/>
</dbReference>
<dbReference type="Gene3D" id="3.40.50.620">
    <property type="entry name" value="HUPs"/>
    <property type="match status" value="1"/>
</dbReference>
<dbReference type="GO" id="GO:0006747">
    <property type="term" value="P:FAD biosynthetic process"/>
    <property type="evidence" value="ECO:0007669"/>
    <property type="project" value="UniProtKB-UniRule"/>
</dbReference>
<dbReference type="UniPathway" id="UPA00276">
    <property type="reaction ID" value="UER00406"/>
</dbReference>
<dbReference type="NCBIfam" id="TIGR00083">
    <property type="entry name" value="ribF"/>
    <property type="match status" value="1"/>
</dbReference>
<dbReference type="Pfam" id="PF01687">
    <property type="entry name" value="Flavokinase"/>
    <property type="match status" value="1"/>
</dbReference>
<dbReference type="CDD" id="cd02064">
    <property type="entry name" value="FAD_synthetase_N"/>
    <property type="match status" value="1"/>
</dbReference>
<dbReference type="FunFam" id="2.40.30.30:FF:000003">
    <property type="entry name" value="Riboflavin biosynthesis protein"/>
    <property type="match status" value="1"/>
</dbReference>
<gene>
    <name evidence="17" type="primary">ribF</name>
    <name evidence="17" type="ORF">EHSB41UT_04160</name>
</gene>
<dbReference type="AlphaFoldDB" id="A0A1X7AQD9"/>
<dbReference type="EMBL" id="FWPT01000012">
    <property type="protein sequence ID" value="SMA50363.1"/>
    <property type="molecule type" value="Genomic_DNA"/>
</dbReference>
<dbReference type="FunFam" id="3.40.50.620:FF:000021">
    <property type="entry name" value="Riboflavin biosynthesis protein"/>
    <property type="match status" value="1"/>
</dbReference>
<evidence type="ECO:0000256" key="14">
    <source>
        <dbReference type="ARBA" id="ARBA00049494"/>
    </source>
</evidence>
<dbReference type="SUPFAM" id="SSF82114">
    <property type="entry name" value="Riboflavin kinase-like"/>
    <property type="match status" value="1"/>
</dbReference>
<dbReference type="InterPro" id="IPR023468">
    <property type="entry name" value="Riboflavin_kinase"/>
</dbReference>
<dbReference type="PANTHER" id="PTHR22749:SF6">
    <property type="entry name" value="RIBOFLAVIN KINASE"/>
    <property type="match status" value="1"/>
</dbReference>
<evidence type="ECO:0000256" key="6">
    <source>
        <dbReference type="ARBA" id="ARBA00022679"/>
    </source>
</evidence>
<keyword evidence="10 15" id="KW-0274">FAD</keyword>
<evidence type="ECO:0000256" key="5">
    <source>
        <dbReference type="ARBA" id="ARBA00022643"/>
    </source>
</evidence>
<evidence type="ECO:0000256" key="7">
    <source>
        <dbReference type="ARBA" id="ARBA00022695"/>
    </source>
</evidence>
<dbReference type="GO" id="GO:0009231">
    <property type="term" value="P:riboflavin biosynthetic process"/>
    <property type="evidence" value="ECO:0007669"/>
    <property type="project" value="InterPro"/>
</dbReference>
<accession>A0A1X7AQD9</accession>
<comment type="pathway">
    <text evidence="2 15">Cofactor biosynthesis; FAD biosynthesis; FAD from FMN: step 1/1.</text>
</comment>
<comment type="function">
    <text evidence="1">Catalyzes the phosphorylation of riboflavin to FMN followed by the adenylation of FMN to FAD.</text>
</comment>
<dbReference type="GO" id="GO:0005524">
    <property type="term" value="F:ATP binding"/>
    <property type="evidence" value="ECO:0007669"/>
    <property type="project" value="UniProtKB-UniRule"/>
</dbReference>
<keyword evidence="9 15" id="KW-0418">Kinase</keyword>
<dbReference type="NCBIfam" id="NF004162">
    <property type="entry name" value="PRK05627.1-5"/>
    <property type="match status" value="1"/>
</dbReference>
<dbReference type="NCBIfam" id="NF004160">
    <property type="entry name" value="PRK05627.1-3"/>
    <property type="match status" value="1"/>
</dbReference>
<evidence type="ECO:0000256" key="8">
    <source>
        <dbReference type="ARBA" id="ARBA00022741"/>
    </source>
</evidence>
<dbReference type="Gene3D" id="2.40.30.30">
    <property type="entry name" value="Riboflavin kinase-like"/>
    <property type="match status" value="1"/>
</dbReference>
<comment type="catalytic activity">
    <reaction evidence="13 15">
        <text>riboflavin + ATP = FMN + ADP + H(+)</text>
        <dbReference type="Rhea" id="RHEA:14357"/>
        <dbReference type="ChEBI" id="CHEBI:15378"/>
        <dbReference type="ChEBI" id="CHEBI:30616"/>
        <dbReference type="ChEBI" id="CHEBI:57986"/>
        <dbReference type="ChEBI" id="CHEBI:58210"/>
        <dbReference type="ChEBI" id="CHEBI:456216"/>
        <dbReference type="EC" id="2.7.1.26"/>
    </reaction>
</comment>
<dbReference type="OrthoDB" id="9803667at2"/>
<evidence type="ECO:0000256" key="9">
    <source>
        <dbReference type="ARBA" id="ARBA00022777"/>
    </source>
</evidence>
<dbReference type="GO" id="GO:0009398">
    <property type="term" value="P:FMN biosynthetic process"/>
    <property type="evidence" value="ECO:0007669"/>
    <property type="project" value="UniProtKB-UniRule"/>
</dbReference>